<dbReference type="RefSeq" id="WP_215884036.1">
    <property type="nucleotide sequence ID" value="NZ_JAAOMP010000116.1"/>
</dbReference>
<organism evidence="11 12">
    <name type="scientific">Acidithiobacillus sulfurivorans</name>
    <dbReference type="NCBI Taxonomy" id="1958756"/>
    <lineage>
        <taxon>Bacteria</taxon>
        <taxon>Pseudomonadati</taxon>
        <taxon>Pseudomonadota</taxon>
        <taxon>Acidithiobacillia</taxon>
        <taxon>Acidithiobacillales</taxon>
        <taxon>Acidithiobacillaceae</taxon>
        <taxon>Acidithiobacillus</taxon>
    </lineage>
</organism>
<dbReference type="EMBL" id="JAAOMP010000116">
    <property type="protein sequence ID" value="MBU2760427.1"/>
    <property type="molecule type" value="Genomic_DNA"/>
</dbReference>
<accession>A0ABS5ZYX3</accession>
<feature type="transmembrane region" description="Helical" evidence="10">
    <location>
        <begin position="346"/>
        <end position="364"/>
    </location>
</feature>
<keyword evidence="12" id="KW-1185">Reference proteome</keyword>
<feature type="transmembrane region" description="Helical" evidence="10">
    <location>
        <begin position="12"/>
        <end position="32"/>
    </location>
</feature>
<comment type="caution">
    <text evidence="11">The sequence shown here is derived from an EMBL/GenBank/DDBJ whole genome shotgun (WGS) entry which is preliminary data.</text>
</comment>
<comment type="subcellular location">
    <subcellularLocation>
        <location evidence="1">Endoplasmic reticulum membrane</location>
        <topology evidence="1">Multi-pass membrane protein</topology>
    </subcellularLocation>
</comment>
<feature type="transmembrane region" description="Helical" evidence="10">
    <location>
        <begin position="213"/>
        <end position="233"/>
    </location>
</feature>
<proteinExistence type="predicted"/>
<evidence type="ECO:0000256" key="5">
    <source>
        <dbReference type="ARBA" id="ARBA00022679"/>
    </source>
</evidence>
<evidence type="ECO:0000256" key="3">
    <source>
        <dbReference type="ARBA" id="ARBA00022502"/>
    </source>
</evidence>
<evidence type="ECO:0000256" key="4">
    <source>
        <dbReference type="ARBA" id="ARBA00022676"/>
    </source>
</evidence>
<evidence type="ECO:0000313" key="11">
    <source>
        <dbReference type="EMBL" id="MBU2760427.1"/>
    </source>
</evidence>
<gene>
    <name evidence="11" type="ORF">HAP95_09775</name>
</gene>
<keyword evidence="8 10" id="KW-1133">Transmembrane helix</keyword>
<keyword evidence="4" id="KW-0328">Glycosyltransferase</keyword>
<dbReference type="PANTHER" id="PTHR12468:SF2">
    <property type="entry name" value="GPI MANNOSYLTRANSFERASE 2"/>
    <property type="match status" value="1"/>
</dbReference>
<feature type="transmembrane region" description="Helical" evidence="10">
    <location>
        <begin position="322"/>
        <end position="340"/>
    </location>
</feature>
<feature type="transmembrane region" description="Helical" evidence="10">
    <location>
        <begin position="297"/>
        <end position="315"/>
    </location>
</feature>
<feature type="transmembrane region" description="Helical" evidence="10">
    <location>
        <begin position="135"/>
        <end position="162"/>
    </location>
</feature>
<evidence type="ECO:0000256" key="8">
    <source>
        <dbReference type="ARBA" id="ARBA00022989"/>
    </source>
</evidence>
<evidence type="ECO:0000313" key="12">
    <source>
        <dbReference type="Proteomes" id="UP000755654"/>
    </source>
</evidence>
<evidence type="ECO:0000256" key="7">
    <source>
        <dbReference type="ARBA" id="ARBA00022824"/>
    </source>
</evidence>
<feature type="transmembrane region" description="Helical" evidence="10">
    <location>
        <begin position="371"/>
        <end position="397"/>
    </location>
</feature>
<keyword evidence="6 10" id="KW-0812">Transmembrane</keyword>
<evidence type="ECO:0000256" key="2">
    <source>
        <dbReference type="ARBA" id="ARBA00004687"/>
    </source>
</evidence>
<keyword evidence="7" id="KW-0256">Endoplasmic reticulum</keyword>
<name>A0ABS5ZYX3_9PROT</name>
<evidence type="ECO:0000256" key="10">
    <source>
        <dbReference type="SAM" id="Phobius"/>
    </source>
</evidence>
<protein>
    <submittedName>
        <fullName evidence="11">Glycosyltransferase family 39 protein</fullName>
    </submittedName>
</protein>
<feature type="transmembrane region" description="Helical" evidence="10">
    <location>
        <begin position="91"/>
        <end position="115"/>
    </location>
</feature>
<evidence type="ECO:0000256" key="9">
    <source>
        <dbReference type="ARBA" id="ARBA00023136"/>
    </source>
</evidence>
<evidence type="ECO:0000256" key="6">
    <source>
        <dbReference type="ARBA" id="ARBA00022692"/>
    </source>
</evidence>
<keyword evidence="3" id="KW-0337">GPI-anchor biosynthesis</keyword>
<dbReference type="Proteomes" id="UP000755654">
    <property type="component" value="Unassembled WGS sequence"/>
</dbReference>
<keyword evidence="5" id="KW-0808">Transferase</keyword>
<feature type="transmembrane region" description="Helical" evidence="10">
    <location>
        <begin position="260"/>
        <end position="277"/>
    </location>
</feature>
<comment type="pathway">
    <text evidence="2">Glycolipid biosynthesis; glycosylphosphatidylinositol-anchor biosynthesis.</text>
</comment>
<sequence length="398" mass="44810">MNLIKTKPVDQIVITFLFTIWAGIWLSQYFFIPNATYDQIPNIMQSLIHWDAGWYMDIVQHGYSYNGNPNDQQNIAFFPLYPIIMKVLEQLFGLQNGVATIFPALLFGVASIYAFHALARTRLNENASLFATAAYALYPGATFFVSAYPTSIMNLLVIITFLAFNKKRYFIAAIAAGISTAGGALLVFLSATITLAYANKIIFKENKLTTSKFFQLILFAFVSFSGIIVFMLYQQISFGNALAFIDVQKAWGYKSITERIINLITLSPIFGGGYGSFFRSILFLQPTGKSPEGSVEYITNTFSIIMAIFSTWILYKFKEYLFFIYSLLVVLGYIWFIGSVQGPSSTFRLLYIDIPIFIAAGIYFQNSDKKVLCFLLLAFSALALLIQTAFFASGYWVI</sequence>
<dbReference type="PANTHER" id="PTHR12468">
    <property type="entry name" value="GPI MANNOSYLTRANSFERASE 2"/>
    <property type="match status" value="1"/>
</dbReference>
<feature type="transmembrane region" description="Helical" evidence="10">
    <location>
        <begin position="169"/>
        <end position="193"/>
    </location>
</feature>
<evidence type="ECO:0000256" key="1">
    <source>
        <dbReference type="ARBA" id="ARBA00004477"/>
    </source>
</evidence>
<reference evidence="11 12" key="1">
    <citation type="journal article" date="2021" name="ISME J.">
        <title>Genomic evolution of the class Acidithiobacillia: deep-branching Proteobacteria living in extreme acidic conditions.</title>
        <authorList>
            <person name="Moya-Beltran A."/>
            <person name="Beard S."/>
            <person name="Rojas-Villalobos C."/>
            <person name="Issotta F."/>
            <person name="Gallardo Y."/>
            <person name="Ulloa R."/>
            <person name="Giaveno A."/>
            <person name="Degli Esposti M."/>
            <person name="Johnson D.B."/>
            <person name="Quatrini R."/>
        </authorList>
    </citation>
    <scope>NUCLEOTIDE SEQUENCE [LARGE SCALE GENOMIC DNA]</scope>
    <source>
        <strain evidence="11 12">RW2</strain>
    </source>
</reference>
<dbReference type="InterPro" id="IPR007315">
    <property type="entry name" value="PIG-V/Gpi18"/>
</dbReference>
<keyword evidence="9 10" id="KW-0472">Membrane</keyword>